<dbReference type="PANTHER" id="PTHR46880">
    <property type="entry name" value="RAS-ASSOCIATING DOMAIN-CONTAINING PROTEIN"/>
    <property type="match status" value="1"/>
</dbReference>
<protein>
    <submittedName>
        <fullName evidence="4">Uncharacterized protein LOC116552281</fullName>
    </submittedName>
</protein>
<feature type="compositionally biased region" description="Polar residues" evidence="1">
    <location>
        <begin position="178"/>
        <end position="194"/>
    </location>
</feature>
<evidence type="ECO:0000259" key="2">
    <source>
        <dbReference type="Pfam" id="PF05699"/>
    </source>
</evidence>
<evidence type="ECO:0000313" key="3">
    <source>
        <dbReference type="Proteomes" id="UP000504640"/>
    </source>
</evidence>
<reference evidence="4" key="1">
    <citation type="submission" date="2025-08" db="UniProtKB">
        <authorList>
            <consortium name="RefSeq"/>
        </authorList>
    </citation>
    <scope>IDENTIFICATION</scope>
    <source>
        <tissue evidence="4">Blood</tissue>
    </source>
</reference>
<feature type="domain" description="HAT C-terminal dimerisation" evidence="2">
    <location>
        <begin position="101"/>
        <end position="154"/>
    </location>
</feature>
<dbReference type="GO" id="GO:0046983">
    <property type="term" value="F:protein dimerization activity"/>
    <property type="evidence" value="ECO:0007669"/>
    <property type="project" value="InterPro"/>
</dbReference>
<sequence length="200" mass="22793">MRTTVLTHLIKRLQGCFRDASQNAVRATVIGSFKLWPTKINQEFGEKEVSILTAHHEPVSEAANVKLSEVDTEWSMLKLEIYGRFQNIRQLTWDFVNSIYLHKYPNILTLVDLVLTLPASSAEAERGFSQMKRTKLHMHPKIKAEYLTDVLIIQLNSPDINNFDPRKAIHLWNTGTPSSTGDTSFNSDCSSNSENHYESD</sequence>
<keyword evidence="3" id="KW-1185">Reference proteome</keyword>
<name>A0A6J3HXS7_SAPAP</name>
<dbReference type="InterPro" id="IPR008906">
    <property type="entry name" value="HATC_C_dom"/>
</dbReference>
<gene>
    <name evidence="4" type="primary">LOC116552281</name>
</gene>
<dbReference type="AlphaFoldDB" id="A0A6J3HXS7"/>
<dbReference type="SUPFAM" id="SSF53098">
    <property type="entry name" value="Ribonuclease H-like"/>
    <property type="match status" value="1"/>
</dbReference>
<evidence type="ECO:0000256" key="1">
    <source>
        <dbReference type="SAM" id="MobiDB-lite"/>
    </source>
</evidence>
<accession>A0A6J3HXS7</accession>
<proteinExistence type="predicted"/>
<feature type="region of interest" description="Disordered" evidence="1">
    <location>
        <begin position="178"/>
        <end position="200"/>
    </location>
</feature>
<dbReference type="RefSeq" id="XP_032134862.1">
    <property type="nucleotide sequence ID" value="XM_032278971.1"/>
</dbReference>
<dbReference type="Pfam" id="PF05699">
    <property type="entry name" value="Dimer_Tnp_hAT"/>
    <property type="match status" value="1"/>
</dbReference>
<organism evidence="3 4">
    <name type="scientific">Sapajus apella</name>
    <name type="common">Brown-capped capuchin</name>
    <name type="synonym">Cebus apella</name>
    <dbReference type="NCBI Taxonomy" id="9515"/>
    <lineage>
        <taxon>Eukaryota</taxon>
        <taxon>Metazoa</taxon>
        <taxon>Chordata</taxon>
        <taxon>Craniata</taxon>
        <taxon>Vertebrata</taxon>
        <taxon>Euteleostomi</taxon>
        <taxon>Mammalia</taxon>
        <taxon>Eutheria</taxon>
        <taxon>Euarchontoglires</taxon>
        <taxon>Primates</taxon>
        <taxon>Haplorrhini</taxon>
        <taxon>Platyrrhini</taxon>
        <taxon>Cebidae</taxon>
        <taxon>Cebinae</taxon>
        <taxon>Sapajus</taxon>
    </lineage>
</organism>
<dbReference type="PANTHER" id="PTHR46880:SF9">
    <property type="entry name" value="ZINC FINGER PROTEIN 862"/>
    <property type="match status" value="1"/>
</dbReference>
<evidence type="ECO:0000313" key="4">
    <source>
        <dbReference type="RefSeq" id="XP_032134862.1"/>
    </source>
</evidence>
<dbReference type="InterPro" id="IPR012337">
    <property type="entry name" value="RNaseH-like_sf"/>
</dbReference>
<dbReference type="Proteomes" id="UP000504640">
    <property type="component" value="Unplaced"/>
</dbReference>
<dbReference type="GeneID" id="116552281"/>